<name>A0AAN6P966_9PEZI</name>
<dbReference type="EMBL" id="MU854499">
    <property type="protein sequence ID" value="KAK4034000.1"/>
    <property type="molecule type" value="Genomic_DNA"/>
</dbReference>
<sequence length="348" mass="36546">MTHHRLLLLDFDGTITQHDTLASLVALSIDASSSPPDIAPTTAIPSPGSPTPSSSSSTDPTPTPTTANSNSSSARKASLTTLWSEIVRDYVASHAAHVAAYHPTAEARTTLAAELAFLESVRAVEEGSVERVGGAGFFRGLGADVLGSLGREAVRLGGGDGEGEGGGKGGKKEGEAGEGAVKLRKGLGEFLERQGGRGWDLAVVSVNWSGEFITGVVEAGCAVGQGERVRRVVANSIRFPDGRIQGPQELGGEPLVTAGDKLRAMELLRRGLNEERVVYFGDSTTDLACLVEADFAVVMADGAESKLLKTLKRVGFEVSHVHEAGKESKLVWARDFEEVLQSGVMERI</sequence>
<dbReference type="PANTHER" id="PTHR28181:SF1">
    <property type="entry name" value="COLD TOLERANCE PROTEIN 1"/>
    <property type="match status" value="1"/>
</dbReference>
<evidence type="ECO:0000256" key="1">
    <source>
        <dbReference type="SAM" id="MobiDB-lite"/>
    </source>
</evidence>
<gene>
    <name evidence="2" type="ORF">C8A01DRAFT_39518</name>
</gene>
<organism evidence="2 3">
    <name type="scientific">Parachaetomium inaequale</name>
    <dbReference type="NCBI Taxonomy" id="2588326"/>
    <lineage>
        <taxon>Eukaryota</taxon>
        <taxon>Fungi</taxon>
        <taxon>Dikarya</taxon>
        <taxon>Ascomycota</taxon>
        <taxon>Pezizomycotina</taxon>
        <taxon>Sordariomycetes</taxon>
        <taxon>Sordariomycetidae</taxon>
        <taxon>Sordariales</taxon>
        <taxon>Chaetomiaceae</taxon>
        <taxon>Parachaetomium</taxon>
    </lineage>
</organism>
<dbReference type="Gene3D" id="3.40.50.1000">
    <property type="entry name" value="HAD superfamily/HAD-like"/>
    <property type="match status" value="1"/>
</dbReference>
<dbReference type="InterPro" id="IPR050849">
    <property type="entry name" value="HAD-like_hydrolase_phosphatase"/>
</dbReference>
<reference evidence="3" key="1">
    <citation type="journal article" date="2023" name="Mol. Phylogenet. Evol.">
        <title>Genome-scale phylogeny and comparative genomics of the fungal order Sordariales.</title>
        <authorList>
            <person name="Hensen N."/>
            <person name="Bonometti L."/>
            <person name="Westerberg I."/>
            <person name="Brannstrom I.O."/>
            <person name="Guillou S."/>
            <person name="Cros-Aarteil S."/>
            <person name="Calhoun S."/>
            <person name="Haridas S."/>
            <person name="Kuo A."/>
            <person name="Mondo S."/>
            <person name="Pangilinan J."/>
            <person name="Riley R."/>
            <person name="LaButti K."/>
            <person name="Andreopoulos B."/>
            <person name="Lipzen A."/>
            <person name="Chen C."/>
            <person name="Yan M."/>
            <person name="Daum C."/>
            <person name="Ng V."/>
            <person name="Clum A."/>
            <person name="Steindorff A."/>
            <person name="Ohm R.A."/>
            <person name="Martin F."/>
            <person name="Silar P."/>
            <person name="Natvig D.O."/>
            <person name="Lalanne C."/>
            <person name="Gautier V."/>
            <person name="Ament-Velasquez S.L."/>
            <person name="Kruys A."/>
            <person name="Hutchinson M.I."/>
            <person name="Powell A.J."/>
            <person name="Barry K."/>
            <person name="Miller A.N."/>
            <person name="Grigoriev I.V."/>
            <person name="Debuchy R."/>
            <person name="Gladieux P."/>
            <person name="Hiltunen Thoren M."/>
            <person name="Johannesson H."/>
        </authorList>
    </citation>
    <scope>NUCLEOTIDE SEQUENCE [LARGE SCALE GENOMIC DNA]</scope>
    <source>
        <strain evidence="3">CBS 284.82</strain>
    </source>
</reference>
<evidence type="ECO:0000313" key="2">
    <source>
        <dbReference type="EMBL" id="KAK4034000.1"/>
    </source>
</evidence>
<dbReference type="AlphaFoldDB" id="A0AAN6P966"/>
<dbReference type="SUPFAM" id="SSF56784">
    <property type="entry name" value="HAD-like"/>
    <property type="match status" value="1"/>
</dbReference>
<keyword evidence="3" id="KW-1185">Reference proteome</keyword>
<protein>
    <submittedName>
        <fullName evidence="2">Uncharacterized protein</fullName>
    </submittedName>
</protein>
<feature type="compositionally biased region" description="Low complexity" evidence="1">
    <location>
        <begin position="39"/>
        <end position="74"/>
    </location>
</feature>
<dbReference type="InterPro" id="IPR036412">
    <property type="entry name" value="HAD-like_sf"/>
</dbReference>
<dbReference type="Proteomes" id="UP001303115">
    <property type="component" value="Unassembled WGS sequence"/>
</dbReference>
<feature type="region of interest" description="Disordered" evidence="1">
    <location>
        <begin position="156"/>
        <end position="178"/>
    </location>
</feature>
<evidence type="ECO:0000313" key="3">
    <source>
        <dbReference type="Proteomes" id="UP001303115"/>
    </source>
</evidence>
<comment type="caution">
    <text evidence="2">The sequence shown here is derived from an EMBL/GenBank/DDBJ whole genome shotgun (WGS) entry which is preliminary data.</text>
</comment>
<feature type="region of interest" description="Disordered" evidence="1">
    <location>
        <begin position="35"/>
        <end position="75"/>
    </location>
</feature>
<proteinExistence type="predicted"/>
<dbReference type="InterPro" id="IPR023214">
    <property type="entry name" value="HAD_sf"/>
</dbReference>
<feature type="compositionally biased region" description="Gly residues" evidence="1">
    <location>
        <begin position="156"/>
        <end position="168"/>
    </location>
</feature>
<accession>A0AAN6P966</accession>
<dbReference type="PANTHER" id="PTHR28181">
    <property type="entry name" value="UPF0655 PROTEIN YCR015C"/>
    <property type="match status" value="1"/>
</dbReference>